<dbReference type="InterPro" id="IPR011009">
    <property type="entry name" value="Kinase-like_dom_sf"/>
</dbReference>
<feature type="binding site" evidence="6">
    <location>
        <position position="362"/>
    </location>
    <ligand>
        <name>ATP</name>
        <dbReference type="ChEBI" id="CHEBI:30616"/>
    </ligand>
</feature>
<evidence type="ECO:0000313" key="9">
    <source>
        <dbReference type="Proteomes" id="UP001497497"/>
    </source>
</evidence>
<dbReference type="PANTHER" id="PTHR11042">
    <property type="entry name" value="EUKARYOTIC TRANSLATION INITIATION FACTOR 2-ALPHA KINASE EIF2-ALPHA KINASE -RELATED"/>
    <property type="match status" value="1"/>
</dbReference>
<dbReference type="PROSITE" id="PS00107">
    <property type="entry name" value="PROTEIN_KINASE_ATP"/>
    <property type="match status" value="1"/>
</dbReference>
<evidence type="ECO:0000259" key="7">
    <source>
        <dbReference type="PROSITE" id="PS50011"/>
    </source>
</evidence>
<dbReference type="EMBL" id="CAXITT010000085">
    <property type="protein sequence ID" value="CAL1531307.1"/>
    <property type="molecule type" value="Genomic_DNA"/>
</dbReference>
<evidence type="ECO:0000256" key="2">
    <source>
        <dbReference type="ARBA" id="ARBA00022741"/>
    </source>
</evidence>
<dbReference type="PANTHER" id="PTHR11042:SF136">
    <property type="entry name" value="EIF-2-ALPHA KINASE GCN2"/>
    <property type="match status" value="1"/>
</dbReference>
<dbReference type="GO" id="GO:0033554">
    <property type="term" value="P:cellular response to stress"/>
    <property type="evidence" value="ECO:0007669"/>
    <property type="project" value="UniProtKB-ARBA"/>
</dbReference>
<dbReference type="GO" id="GO:0005634">
    <property type="term" value="C:nucleus"/>
    <property type="evidence" value="ECO:0007669"/>
    <property type="project" value="TreeGrafter"/>
</dbReference>
<dbReference type="GO" id="GO:0004672">
    <property type="term" value="F:protein kinase activity"/>
    <property type="evidence" value="ECO:0007669"/>
    <property type="project" value="InterPro"/>
</dbReference>
<dbReference type="InterPro" id="IPR000719">
    <property type="entry name" value="Prot_kinase_dom"/>
</dbReference>
<dbReference type="GO" id="GO:0005524">
    <property type="term" value="F:ATP binding"/>
    <property type="evidence" value="ECO:0007669"/>
    <property type="project" value="UniProtKB-UniRule"/>
</dbReference>
<dbReference type="GO" id="GO:0005737">
    <property type="term" value="C:cytoplasm"/>
    <property type="evidence" value="ECO:0007669"/>
    <property type="project" value="TreeGrafter"/>
</dbReference>
<dbReference type="PROSITE" id="PS50011">
    <property type="entry name" value="PROTEIN_KINASE_DOM"/>
    <property type="match status" value="2"/>
</dbReference>
<dbReference type="Pfam" id="PF13393">
    <property type="entry name" value="tRNA-synt_His"/>
    <property type="match status" value="1"/>
</dbReference>
<dbReference type="Proteomes" id="UP001497497">
    <property type="component" value="Unassembled WGS sequence"/>
</dbReference>
<dbReference type="AlphaFoldDB" id="A0AAV2HBZ7"/>
<evidence type="ECO:0000256" key="1">
    <source>
        <dbReference type="ARBA" id="ARBA00022679"/>
    </source>
</evidence>
<keyword evidence="4 6" id="KW-0067">ATP-binding</keyword>
<dbReference type="GO" id="GO:0010468">
    <property type="term" value="P:regulation of gene expression"/>
    <property type="evidence" value="ECO:0007669"/>
    <property type="project" value="UniProtKB-ARBA"/>
</dbReference>
<feature type="domain" description="Protein kinase" evidence="7">
    <location>
        <begin position="333"/>
        <end position="757"/>
    </location>
</feature>
<gene>
    <name evidence="8" type="ORF">GSLYS_00005402001</name>
</gene>
<dbReference type="InterPro" id="IPR041715">
    <property type="entry name" value="HisRS-like_core"/>
</dbReference>
<evidence type="ECO:0000256" key="6">
    <source>
        <dbReference type="PROSITE-ProRule" id="PRU10141"/>
    </source>
</evidence>
<dbReference type="SUPFAM" id="SSF55681">
    <property type="entry name" value="Class II aaRS and biotin synthetases"/>
    <property type="match status" value="1"/>
</dbReference>
<feature type="domain" description="Protein kinase" evidence="7">
    <location>
        <begin position="31"/>
        <end position="273"/>
    </location>
</feature>
<comment type="caution">
    <text evidence="8">The sequence shown here is derived from an EMBL/GenBank/DDBJ whole genome shotgun (WGS) entry which is preliminary data.</text>
</comment>
<keyword evidence="2 6" id="KW-0547">Nucleotide-binding</keyword>
<organism evidence="8 9">
    <name type="scientific">Lymnaea stagnalis</name>
    <name type="common">Great pond snail</name>
    <name type="synonym">Helix stagnalis</name>
    <dbReference type="NCBI Taxonomy" id="6523"/>
    <lineage>
        <taxon>Eukaryota</taxon>
        <taxon>Metazoa</taxon>
        <taxon>Spiralia</taxon>
        <taxon>Lophotrochozoa</taxon>
        <taxon>Mollusca</taxon>
        <taxon>Gastropoda</taxon>
        <taxon>Heterobranchia</taxon>
        <taxon>Euthyneura</taxon>
        <taxon>Panpulmonata</taxon>
        <taxon>Hygrophila</taxon>
        <taxon>Lymnaeoidea</taxon>
        <taxon>Lymnaeidae</taxon>
        <taxon>Lymnaea</taxon>
    </lineage>
</organism>
<comment type="similarity">
    <text evidence="5">Belongs to the protein kinase superfamily. Ser/Thr protein kinase family. GCN2 subfamily.</text>
</comment>
<dbReference type="InterPro" id="IPR045864">
    <property type="entry name" value="aa-tRNA-synth_II/BPL/LPL"/>
</dbReference>
<evidence type="ECO:0000256" key="5">
    <source>
        <dbReference type="ARBA" id="ARBA00037982"/>
    </source>
</evidence>
<dbReference type="CDD" id="cd14046">
    <property type="entry name" value="STKc_EIF2AK4_GCN2_rpt2"/>
    <property type="match status" value="1"/>
</dbReference>
<proteinExistence type="inferred from homology"/>
<dbReference type="SMART" id="SM00220">
    <property type="entry name" value="S_TKc"/>
    <property type="match status" value="1"/>
</dbReference>
<reference evidence="8 9" key="1">
    <citation type="submission" date="2024-04" db="EMBL/GenBank/DDBJ databases">
        <authorList>
            <consortium name="Genoscope - CEA"/>
            <person name="William W."/>
        </authorList>
    </citation>
    <scope>NUCLEOTIDE SEQUENCE [LARGE SCALE GENOMIC DNA]</scope>
</reference>
<evidence type="ECO:0000313" key="8">
    <source>
        <dbReference type="EMBL" id="CAL1531307.1"/>
    </source>
</evidence>
<dbReference type="InterPro" id="IPR008271">
    <property type="entry name" value="Ser/Thr_kinase_AS"/>
</dbReference>
<dbReference type="Gene3D" id="3.30.200.20">
    <property type="entry name" value="Phosphorylase Kinase, domain 1"/>
    <property type="match status" value="2"/>
</dbReference>
<evidence type="ECO:0000256" key="4">
    <source>
        <dbReference type="ARBA" id="ARBA00022840"/>
    </source>
</evidence>
<dbReference type="InterPro" id="IPR050339">
    <property type="entry name" value="CC_SR_Kinase"/>
</dbReference>
<dbReference type="PROSITE" id="PS00108">
    <property type="entry name" value="PROTEIN_KINASE_ST"/>
    <property type="match status" value="1"/>
</dbReference>
<dbReference type="Gene3D" id="3.30.930.10">
    <property type="entry name" value="Bira Bifunctional Protein, Domain 2"/>
    <property type="match status" value="1"/>
</dbReference>
<dbReference type="GO" id="GO:0051246">
    <property type="term" value="P:regulation of protein metabolic process"/>
    <property type="evidence" value="ECO:0007669"/>
    <property type="project" value="UniProtKB-ARBA"/>
</dbReference>
<dbReference type="Pfam" id="PF00069">
    <property type="entry name" value="Pkinase"/>
    <property type="match status" value="3"/>
</dbReference>
<sequence length="1115" mass="125654">MVKTTTFSSNTLGKRVVRGKCIGKCKNGYTIYAGMDLSTGQFVAIVKWTLRRKNSFKISKFHDEKSALLYEQVSNVQEEIKVLLNLKHPNLIPYLAWRQSSLNEKIILQVLVGYSGETNLGSYMGAKTRPSLHLGSLRSITVQILQALKYLHQKKIVHGNLNLSNILIDGTGKVRLAAYGLEKKISALKDSMEREKNDFLWRKNKSERQDQFHDILCLGQVLLSLIPGLPCKKFIPGIPAKLPENLKDFLNKCLQREKLGQISAKQLLGHCFVKDHLRKSICRATSKNFKRKRISPLLNDKILMHKAETRKLGELEILSSLATNSQSRFASEFEQLKVLGKGGFGDVFKVRNKIDGGVYAIKRISLNPRSKVLNEKIMREVKLLSQLKHEHVVRYYCSWIEISEEQISSKAISIFSSPKTEKPVVDKTERVPHIVRSIPLTSPPVMFCGQMCANSDLLKYFEKLAPEDEPVEWLSTNDDTQGIFAVNQKHEVSSVSHNYESIGHPAICKTNMNSKSLSSIDESSETCQPGVHEAEVKAEQVVKILYIQMECCEEITLRHTIDKGLCSNMIRVWRLFKEIIEGLVYIHEKDIIHRDLKPVNIFLDSYDHVKIGDFGLARTDVLSKDGYLSDKTLQASDLDLSSSQSDGSVGDGILTGAVGTAHYVSPEVMLGVGKVHYDQKIDMYSLGVIFFEMCYRSLPTEHERGSVLHNIRLPSVQFPDDFDTKLLNHQTQIIRWLLTHDPNLRPTSKELLSSSLLPPIVIQETELSEILRLVICHPQSTSHSHVLEALFKQKIMQEQDAMYDHETIENIISWRTAILFQQIKSTLTTVFTRHGAIYIPLPLFMPNCSVIDDNKDMVKLMDCKGGIVSVPVDQRIPFARYIGRRNIQSMKRFAIEKVFTEKKCQNASSCVHPMEVTECAFDIISSSDSLIPDAEILIVVQEIINHYPTLQARDFYICINHMSLLKAVLLFCGIPEELHIKALTALAECSSKAKKSTILEMELGKKMSEQMASNLNALLELEGTLCKVTTSLTLLSKSSARNLNQWGLDDIAKILSHATSLGLQLQVKVSLGLIYKPSLYSGVVYQVLSDKGTKVRSLPSETLAVGGRYDQMVCH</sequence>
<dbReference type="SUPFAM" id="SSF56112">
    <property type="entry name" value="Protein kinase-like (PK-like)"/>
    <property type="match status" value="2"/>
</dbReference>
<dbReference type="InterPro" id="IPR017441">
    <property type="entry name" value="Protein_kinase_ATP_BS"/>
</dbReference>
<keyword evidence="1" id="KW-0808">Transferase</keyword>
<evidence type="ECO:0000256" key="3">
    <source>
        <dbReference type="ARBA" id="ARBA00022777"/>
    </source>
</evidence>
<keyword evidence="3" id="KW-0418">Kinase</keyword>
<name>A0AAV2HBZ7_LYMST</name>
<keyword evidence="9" id="KW-1185">Reference proteome</keyword>
<dbReference type="Gene3D" id="1.10.510.10">
    <property type="entry name" value="Transferase(Phosphotransferase) domain 1"/>
    <property type="match status" value="2"/>
</dbReference>
<accession>A0AAV2HBZ7</accession>
<protein>
    <recommendedName>
        <fullName evidence="7">Protein kinase domain-containing protein</fullName>
    </recommendedName>
</protein>